<accession>Q72QQ7</accession>
<evidence type="ECO:0000259" key="1">
    <source>
        <dbReference type="Pfam" id="PF25302"/>
    </source>
</evidence>
<name>Q72QQ7_LEPIC</name>
<feature type="domain" description="NAD glycohydrolase translocation F5/8 type C" evidence="1">
    <location>
        <begin position="108"/>
        <end position="268"/>
    </location>
</feature>
<proteinExistence type="predicted"/>
<reference evidence="2 3" key="1">
    <citation type="journal article" date="2004" name="J. Bacteriol.">
        <title>Comparative genomics of two Leptospira interrogans serovars reveals novel insights into physiology and pathogenesis.</title>
        <authorList>
            <person name="Nascimento A.L."/>
            <person name="Ko A.I."/>
            <person name="Martins E.A."/>
            <person name="Monteiro-Vitorello C.B."/>
            <person name="Ho P.L."/>
            <person name="Haake D.A."/>
            <person name="Verjovski-Almeida S."/>
            <person name="Hartskeerl R.A."/>
            <person name="Marques M.V."/>
            <person name="Oliveira M.C."/>
            <person name="Menck C.F."/>
            <person name="Leite L.C."/>
            <person name="Carrer H."/>
            <person name="Coutinho L.L."/>
            <person name="Degrave W.M."/>
            <person name="Dellagostin O.A."/>
            <person name="El-Dorry H."/>
            <person name="Ferro E.S."/>
            <person name="Ferro M.I."/>
            <person name="Furlan L.R."/>
            <person name="Gamberini M."/>
            <person name="Giglioti E.A."/>
            <person name="Goes-Neto A."/>
            <person name="Goldman G.H."/>
            <person name="Goldman M.H."/>
            <person name="Harakava R."/>
            <person name="Jeronimo S.M."/>
            <person name="Junqueira-De-Azevedo I.L."/>
            <person name="Kimura E.T."/>
            <person name="Kuramae E.E."/>
            <person name="Lemos E.G."/>
            <person name="Lemos M.V."/>
            <person name="Marino C.L."/>
            <person name="Nunes L.R."/>
            <person name="De Oliveira R.C."/>
            <person name="Pereira G.G."/>
            <person name="Reis M.S."/>
            <person name="Schriefer A."/>
            <person name="Siqueira W.J."/>
            <person name="Sommer P."/>
            <person name="Tsai S.M."/>
            <person name="Simpson A.J."/>
            <person name="Ferro J.A."/>
            <person name="Camargo L.E."/>
            <person name="Kitajima J.P."/>
            <person name="Setubal J.C."/>
            <person name="Van Sluys M.A."/>
        </authorList>
    </citation>
    <scope>NUCLEOTIDE SEQUENCE [LARGE SCALE GENOMIC DNA]</scope>
    <source>
        <strain evidence="2 3">Fiocruz L1-130</strain>
    </source>
</reference>
<dbReference type="Proteomes" id="UP000007037">
    <property type="component" value="Chromosome I"/>
</dbReference>
<dbReference type="NCBIfam" id="NF047619">
    <property type="entry name" value="NADase_discoid"/>
    <property type="match status" value="1"/>
</dbReference>
<dbReference type="Pfam" id="PF25302">
    <property type="entry name" value="NADase_transloc"/>
    <property type="match status" value="1"/>
</dbReference>
<sequence>MKKIILLILLLMVMNIESQEYDASRCYSGLSLIGRPKYGTVYSEFLIKNSEKLELYEPVSEDYPNYYNSWASSILKADTKSPQKYKGFSQGEGNPKLLNPEYVKWSCQYSPSSLIDKDPRTAWSEGAPGDGIGEVVIVRIDITKPIKIWNGFGRNEKLYKENNRPKKIKIYGFVALDCSPAAMSFASYSCFRYMDSYEYELSDKNSYQPLTISDSILKKYYNTKDELVSKGKGESFCNFSDEVLSFLVIEISSVYKGSKYSDTLISNLVTNYWTHFYAAFTSNCTGLTKSNDE</sequence>
<dbReference type="GeneID" id="61141942"/>
<dbReference type="RefSeq" id="WP_000720596.1">
    <property type="nucleotide sequence ID" value="NC_005823.1"/>
</dbReference>
<dbReference type="HOGENOM" id="CLU_1041296_0_0_12"/>
<dbReference type="KEGG" id="lic:LIC_12055"/>
<protein>
    <recommendedName>
        <fullName evidence="1">NAD glycohydrolase translocation F5/8 type C domain-containing protein</fullName>
    </recommendedName>
</protein>
<evidence type="ECO:0000313" key="3">
    <source>
        <dbReference type="Proteomes" id="UP000007037"/>
    </source>
</evidence>
<gene>
    <name evidence="2" type="ordered locus">LIC_12055</name>
</gene>
<dbReference type="InterPro" id="IPR057561">
    <property type="entry name" value="NADase_transloc"/>
</dbReference>
<dbReference type="EMBL" id="AE016823">
    <property type="protein sequence ID" value="AAS70627.1"/>
    <property type="molecule type" value="Genomic_DNA"/>
</dbReference>
<organism evidence="2 3">
    <name type="scientific">Leptospira interrogans serogroup Icterohaemorrhagiae serovar copenhageni (strain Fiocruz L1-130)</name>
    <dbReference type="NCBI Taxonomy" id="267671"/>
    <lineage>
        <taxon>Bacteria</taxon>
        <taxon>Pseudomonadati</taxon>
        <taxon>Spirochaetota</taxon>
        <taxon>Spirochaetia</taxon>
        <taxon>Leptospirales</taxon>
        <taxon>Leptospiraceae</taxon>
        <taxon>Leptospira</taxon>
    </lineage>
</organism>
<dbReference type="AlphaFoldDB" id="Q72QQ7"/>
<evidence type="ECO:0000313" key="2">
    <source>
        <dbReference type="EMBL" id="AAS70627.1"/>
    </source>
</evidence>